<dbReference type="Proteomes" id="UP001500037">
    <property type="component" value="Unassembled WGS sequence"/>
</dbReference>
<comment type="caution">
    <text evidence="2">The sequence shown here is derived from an EMBL/GenBank/DDBJ whole genome shotgun (WGS) entry which is preliminary data.</text>
</comment>
<name>A0ABN1W3V4_9ACTN</name>
<protein>
    <submittedName>
        <fullName evidence="2">Uncharacterized protein</fullName>
    </submittedName>
</protein>
<keyword evidence="3" id="KW-1185">Reference proteome</keyword>
<gene>
    <name evidence="2" type="ORF">GCM10009665_20710</name>
</gene>
<evidence type="ECO:0000313" key="3">
    <source>
        <dbReference type="Proteomes" id="UP001500037"/>
    </source>
</evidence>
<sequence length="305" mass="32386">MVDQGGEPLAGHGGEVGRRRVGGDQHQPAGPGERGQRDARGLALQLVAQPAEFAAGGDGVVHPGRQLVGVRSHRDAQDQVAGRQRPAGAVDRGLRVAALQQPRQQGLPGDLLVAQRRLPLLDVPGRDRAAHQSEVLEQPVLHQQDVGQVTGRGRREDPGRALLRAEVVGPHDGLQRDALVRAPGRGLADPGQFVRVGRLAGAQHHGEGPDAAVHLPGDLAAQLFGGERLVGGQRRDETGHHRGCQRRRGGPEPFVDGDAAEPRCRVAFGRVGRGHNPPRESLWCGPGTPRRTAAIMFSGTLLTSW</sequence>
<accession>A0ABN1W3V4</accession>
<dbReference type="RefSeq" id="WP_344441016.1">
    <property type="nucleotide sequence ID" value="NZ_BAAALF010000026.1"/>
</dbReference>
<evidence type="ECO:0000313" key="2">
    <source>
        <dbReference type="EMBL" id="GAA1230168.1"/>
    </source>
</evidence>
<feature type="region of interest" description="Disordered" evidence="1">
    <location>
        <begin position="1"/>
        <end position="38"/>
    </location>
</feature>
<reference evidence="2 3" key="1">
    <citation type="journal article" date="2019" name="Int. J. Syst. Evol. Microbiol.">
        <title>The Global Catalogue of Microorganisms (GCM) 10K type strain sequencing project: providing services to taxonomists for standard genome sequencing and annotation.</title>
        <authorList>
            <consortium name="The Broad Institute Genomics Platform"/>
            <consortium name="The Broad Institute Genome Sequencing Center for Infectious Disease"/>
            <person name="Wu L."/>
            <person name="Ma J."/>
        </authorList>
    </citation>
    <scope>NUCLEOTIDE SEQUENCE [LARGE SCALE GENOMIC DNA]</scope>
    <source>
        <strain evidence="2 3">JCM 13004</strain>
    </source>
</reference>
<feature type="region of interest" description="Disordered" evidence="1">
    <location>
        <begin position="233"/>
        <end position="258"/>
    </location>
</feature>
<organism evidence="2 3">
    <name type="scientific">Kitasatospora nipponensis</name>
    <dbReference type="NCBI Taxonomy" id="258049"/>
    <lineage>
        <taxon>Bacteria</taxon>
        <taxon>Bacillati</taxon>
        <taxon>Actinomycetota</taxon>
        <taxon>Actinomycetes</taxon>
        <taxon>Kitasatosporales</taxon>
        <taxon>Streptomycetaceae</taxon>
        <taxon>Kitasatospora</taxon>
    </lineage>
</organism>
<dbReference type="EMBL" id="BAAALF010000026">
    <property type="protein sequence ID" value="GAA1230168.1"/>
    <property type="molecule type" value="Genomic_DNA"/>
</dbReference>
<evidence type="ECO:0000256" key="1">
    <source>
        <dbReference type="SAM" id="MobiDB-lite"/>
    </source>
</evidence>
<proteinExistence type="predicted"/>